<reference evidence="2" key="3">
    <citation type="submission" date="2014-01" db="EMBL/GenBank/DDBJ databases">
        <title>Evolution of pathogenesis and genome organization in the Tremellales.</title>
        <authorList>
            <person name="Cuomo C."/>
            <person name="Litvintseva A."/>
            <person name="Heitman J."/>
            <person name="Chen Y."/>
            <person name="Sun S."/>
            <person name="Springer D."/>
            <person name="Dromer F."/>
            <person name="Young S."/>
            <person name="Zeng Q."/>
            <person name="Chapman S."/>
            <person name="Gujja S."/>
            <person name="Saif S."/>
            <person name="Birren B."/>
        </authorList>
    </citation>
    <scope>NUCLEOTIDE SEQUENCE</scope>
    <source>
        <strain evidence="2">CBS 10118</strain>
    </source>
</reference>
<dbReference type="KEGG" id="kbi:30209278"/>
<evidence type="ECO:0000313" key="2">
    <source>
        <dbReference type="EMBL" id="OCF25069.1"/>
    </source>
</evidence>
<feature type="region of interest" description="Disordered" evidence="1">
    <location>
        <begin position="42"/>
        <end position="72"/>
    </location>
</feature>
<accession>A0A1B9G227</accession>
<dbReference type="EMBL" id="CP144544">
    <property type="protein sequence ID" value="WVW83736.1"/>
    <property type="molecule type" value="Genomic_DNA"/>
</dbReference>
<dbReference type="RefSeq" id="XP_019046139.1">
    <property type="nucleotide sequence ID" value="XM_019191509.1"/>
</dbReference>
<sequence>MAAATATMDDLIASLGGSMHVSPDLKALQDYLAQNMVRPSMPLSPNVSFRPIPPSRSTSSTRKPNSLPSSYTYPESNMLQAYPSPIYQQNSYFGSFQDETLMSVTTPTQAQRPGGPLRRSSSYGFGFGQAPPSPQTAYANFESDAFAPLWQEQQQQQYQHQQQAQDPWAKMRAQGPNAFSGYNAQAGPSHGNAFGGFRPAQGFGITQQPMMETPPTPPAEDDEEMMDEDCIDAEMDDYNEEEDTVERVMGITSNSVGMDGRTMEQYGGQRDHDDIWGRGRRKF</sequence>
<organism evidence="2">
    <name type="scientific">Kwoniella bestiolae CBS 10118</name>
    <dbReference type="NCBI Taxonomy" id="1296100"/>
    <lineage>
        <taxon>Eukaryota</taxon>
        <taxon>Fungi</taxon>
        <taxon>Dikarya</taxon>
        <taxon>Basidiomycota</taxon>
        <taxon>Agaricomycotina</taxon>
        <taxon>Tremellomycetes</taxon>
        <taxon>Tremellales</taxon>
        <taxon>Cryptococcaceae</taxon>
        <taxon>Kwoniella</taxon>
    </lineage>
</organism>
<feature type="compositionally biased region" description="Low complexity" evidence="1">
    <location>
        <begin position="55"/>
        <end position="66"/>
    </location>
</feature>
<dbReference type="GeneID" id="30209278"/>
<reference evidence="3" key="4">
    <citation type="submission" date="2024-02" db="EMBL/GenBank/DDBJ databases">
        <title>Comparative genomics of Cryptococcus and Kwoniella reveals pathogenesis evolution and contrasting modes of karyotype evolution via chromosome fusion or intercentromeric recombination.</title>
        <authorList>
            <person name="Coelho M.A."/>
            <person name="David-Palma M."/>
            <person name="Shea T."/>
            <person name="Bowers K."/>
            <person name="McGinley-Smith S."/>
            <person name="Mohammad A.W."/>
            <person name="Gnirke A."/>
            <person name="Yurkov A.M."/>
            <person name="Nowrousian M."/>
            <person name="Sun S."/>
            <person name="Cuomo C.A."/>
            <person name="Heitman J."/>
        </authorList>
    </citation>
    <scope>NUCLEOTIDE SEQUENCE</scope>
    <source>
        <strain evidence="3">CBS 10118</strain>
    </source>
</reference>
<evidence type="ECO:0000313" key="4">
    <source>
        <dbReference type="Proteomes" id="UP000092730"/>
    </source>
</evidence>
<evidence type="ECO:0000256" key="1">
    <source>
        <dbReference type="SAM" id="MobiDB-lite"/>
    </source>
</evidence>
<dbReference type="EMBL" id="KI894021">
    <property type="protein sequence ID" value="OCF25069.1"/>
    <property type="molecule type" value="Genomic_DNA"/>
</dbReference>
<dbReference type="OrthoDB" id="2564985at2759"/>
<protein>
    <submittedName>
        <fullName evidence="2">Uncharacterized protein</fullName>
    </submittedName>
</protein>
<gene>
    <name evidence="2" type="ORF">I302_04879</name>
    <name evidence="3" type="ORF">I302_105757</name>
</gene>
<dbReference type="AlphaFoldDB" id="A0A1B9G227"/>
<reference evidence="3" key="2">
    <citation type="submission" date="2013-07" db="EMBL/GenBank/DDBJ databases">
        <authorList>
            <consortium name="The Broad Institute Genome Sequencing Platform"/>
            <person name="Cuomo C."/>
            <person name="Litvintseva A."/>
            <person name="Chen Y."/>
            <person name="Heitman J."/>
            <person name="Sun S."/>
            <person name="Springer D."/>
            <person name="Dromer F."/>
            <person name="Young S.K."/>
            <person name="Zeng Q."/>
            <person name="Gargeya S."/>
            <person name="Fitzgerald M."/>
            <person name="Abouelleil A."/>
            <person name="Alvarado L."/>
            <person name="Berlin A.M."/>
            <person name="Chapman S.B."/>
            <person name="Dewar J."/>
            <person name="Goldberg J."/>
            <person name="Griggs A."/>
            <person name="Gujja S."/>
            <person name="Hansen M."/>
            <person name="Howarth C."/>
            <person name="Imamovic A."/>
            <person name="Larimer J."/>
            <person name="McCowan C."/>
            <person name="Murphy C."/>
            <person name="Pearson M."/>
            <person name="Priest M."/>
            <person name="Roberts A."/>
            <person name="Saif S."/>
            <person name="Shea T."/>
            <person name="Sykes S."/>
            <person name="Wortman J."/>
            <person name="Nusbaum C."/>
            <person name="Birren B."/>
        </authorList>
    </citation>
    <scope>NUCLEOTIDE SEQUENCE</scope>
    <source>
        <strain evidence="3">CBS 10118</strain>
    </source>
</reference>
<feature type="region of interest" description="Disordered" evidence="1">
    <location>
        <begin position="250"/>
        <end position="283"/>
    </location>
</feature>
<dbReference type="VEuPathDB" id="FungiDB:I302_04879"/>
<evidence type="ECO:0000313" key="3">
    <source>
        <dbReference type="EMBL" id="WVW83736.1"/>
    </source>
</evidence>
<reference evidence="2" key="1">
    <citation type="submission" date="2013-07" db="EMBL/GenBank/DDBJ databases">
        <title>The Genome Sequence of Cryptococcus bestiolae CBS10118.</title>
        <authorList>
            <consortium name="The Broad Institute Genome Sequencing Platform"/>
            <person name="Cuomo C."/>
            <person name="Litvintseva A."/>
            <person name="Chen Y."/>
            <person name="Heitman J."/>
            <person name="Sun S."/>
            <person name="Springer D."/>
            <person name="Dromer F."/>
            <person name="Young S.K."/>
            <person name="Zeng Q."/>
            <person name="Gargeya S."/>
            <person name="Fitzgerald M."/>
            <person name="Abouelleil A."/>
            <person name="Alvarado L."/>
            <person name="Berlin A.M."/>
            <person name="Chapman S.B."/>
            <person name="Dewar J."/>
            <person name="Goldberg J."/>
            <person name="Griggs A."/>
            <person name="Gujja S."/>
            <person name="Hansen M."/>
            <person name="Howarth C."/>
            <person name="Imamovic A."/>
            <person name="Larimer J."/>
            <person name="McCowan C."/>
            <person name="Murphy C."/>
            <person name="Pearson M."/>
            <person name="Priest M."/>
            <person name="Roberts A."/>
            <person name="Saif S."/>
            <person name="Shea T."/>
            <person name="Sykes S."/>
            <person name="Wortman J."/>
            <person name="Nusbaum C."/>
            <person name="Birren B."/>
        </authorList>
    </citation>
    <scope>NUCLEOTIDE SEQUENCE [LARGE SCALE GENOMIC DNA]</scope>
    <source>
        <strain evidence="2">CBS 10118</strain>
    </source>
</reference>
<dbReference type="Proteomes" id="UP000092730">
    <property type="component" value="Chromosome 4"/>
</dbReference>
<keyword evidence="4" id="KW-1185">Reference proteome</keyword>
<name>A0A1B9G227_9TREE</name>
<proteinExistence type="predicted"/>